<gene>
    <name evidence="2 4" type="ORF">P152DRAFT_484058</name>
</gene>
<feature type="region of interest" description="Disordered" evidence="1">
    <location>
        <begin position="220"/>
        <end position="240"/>
    </location>
</feature>
<protein>
    <recommendedName>
        <fullName evidence="5">Carboxylesterase family protein</fullName>
    </recommendedName>
</protein>
<dbReference type="RefSeq" id="XP_033531886.1">
    <property type="nucleotide sequence ID" value="XM_033681981.1"/>
</dbReference>
<feature type="compositionally biased region" description="Low complexity" evidence="1">
    <location>
        <begin position="544"/>
        <end position="563"/>
    </location>
</feature>
<reference evidence="2 4" key="1">
    <citation type="submission" date="2020-01" db="EMBL/GenBank/DDBJ databases">
        <authorList>
            <consortium name="DOE Joint Genome Institute"/>
            <person name="Haridas S."/>
            <person name="Albert R."/>
            <person name="Binder M."/>
            <person name="Bloem J."/>
            <person name="Labutti K."/>
            <person name="Salamov A."/>
            <person name="Andreopoulos B."/>
            <person name="Baker S.E."/>
            <person name="Barry K."/>
            <person name="Bills G."/>
            <person name="Bluhm B.H."/>
            <person name="Cannon C."/>
            <person name="Castanera R."/>
            <person name="Culley D.E."/>
            <person name="Daum C."/>
            <person name="Ezra D."/>
            <person name="Gonzalez J.B."/>
            <person name="Henrissat B."/>
            <person name="Kuo A."/>
            <person name="Liang C."/>
            <person name="Lipzen A."/>
            <person name="Lutzoni F."/>
            <person name="Magnuson J."/>
            <person name="Mondo S."/>
            <person name="Nolan M."/>
            <person name="Ohm R."/>
            <person name="Pangilinan J."/>
            <person name="Park H.-J."/>
            <person name="Ramirez L."/>
            <person name="Alfaro M."/>
            <person name="Sun H."/>
            <person name="Tritt A."/>
            <person name="Yoshinaga Y."/>
            <person name="Zwiers L.-H."/>
            <person name="Turgeon B.G."/>
            <person name="Goodwin S.B."/>
            <person name="Spatafora J.W."/>
            <person name="Crous P.W."/>
            <person name="Grigoriev I.V."/>
        </authorList>
    </citation>
    <scope>NUCLEOTIDE SEQUENCE</scope>
    <source>
        <strain evidence="2 4">CBS 781.70</strain>
    </source>
</reference>
<accession>A0A6G1FWI7</accession>
<sequence length="685" mass="72235">MPRQTRAALRAQASADIHTDADADLDTSTSTNTPVELTTTNDSDAENHARAPLGEIAMNEVDALTAQELDPIDLKTGMAPTGTVKKGRGRGRNKGGMKGGDGDRTAEATAGEQGEEPIEVGDVLMQVEEPTAEAKKVEEPQQPSPVKRTRSTRRTRATAKEDEISCTDVPTTDEKPTSLATDASEESESNQVDPVVNTAASIEAMELGSSEIQRHDALITEASTNEEEPPTKADSVLPLADIPLYSPSGKHLRPEDSIEAMDDLEDAIEAIGNAIPNLEVRNPAPEKRKSVSNSPAAKSPKPVSDIGHSSATKPLTPAARQPGQITPKGTTSVTRSTSTLLRSASTKAAPKPKAPLPSTSKSILTIKPKTSNTMPPGTKRRPISLQFPPAPGPIKSSKPPTQSTFTLPGEAIAAKLKAAREARLAAAEEEAKKRREFKARPVPKATAGTVTVHVRKTTASIARESMIRGEVSVAGNSRASSASRPSVAASGNGTIKPNTLKRASIAGVAIPPPRPAAKETIMKLTRPSSIAGAPATSITSTKRASTLLKTASTSSSATSTIAKRPSTLATKPRPTSTHLAPTPPTRRPSTVASNSSASGPSAASKPSVTATDLATQKVKAREIFNRDKVEKEDRERQRREKEDGARKARAEAAERGRLASREWAERQRLRALATGTGRKVEAMAN</sequence>
<feature type="compositionally biased region" description="Low complexity" evidence="1">
    <location>
        <begin position="588"/>
        <end position="607"/>
    </location>
</feature>
<feature type="region of interest" description="Disordered" evidence="1">
    <location>
        <begin position="472"/>
        <end position="659"/>
    </location>
</feature>
<feature type="compositionally biased region" description="Basic and acidic residues" evidence="1">
    <location>
        <begin position="619"/>
        <end position="659"/>
    </location>
</feature>
<dbReference type="Proteomes" id="UP000504638">
    <property type="component" value="Unplaced"/>
</dbReference>
<feature type="compositionally biased region" description="Basic residues" evidence="1">
    <location>
        <begin position="147"/>
        <end position="157"/>
    </location>
</feature>
<keyword evidence="3" id="KW-1185">Reference proteome</keyword>
<dbReference type="GeneID" id="54422551"/>
<feature type="compositionally biased region" description="Polar residues" evidence="1">
    <location>
        <begin position="567"/>
        <end position="579"/>
    </location>
</feature>
<feature type="compositionally biased region" description="Low complexity" evidence="1">
    <location>
        <begin position="330"/>
        <end position="362"/>
    </location>
</feature>
<name>A0A6G1FWI7_9PEZI</name>
<evidence type="ECO:0000313" key="3">
    <source>
        <dbReference type="Proteomes" id="UP000504638"/>
    </source>
</evidence>
<dbReference type="AlphaFoldDB" id="A0A6G1FWI7"/>
<evidence type="ECO:0008006" key="5">
    <source>
        <dbReference type="Google" id="ProtNLM"/>
    </source>
</evidence>
<feature type="compositionally biased region" description="Low complexity" evidence="1">
    <location>
        <begin position="472"/>
        <end position="491"/>
    </location>
</feature>
<evidence type="ECO:0000256" key="1">
    <source>
        <dbReference type="SAM" id="MobiDB-lite"/>
    </source>
</evidence>
<feature type="region of interest" description="Disordered" evidence="1">
    <location>
        <begin position="275"/>
        <end position="405"/>
    </location>
</feature>
<feature type="region of interest" description="Disordered" evidence="1">
    <location>
        <begin position="431"/>
        <end position="450"/>
    </location>
</feature>
<dbReference type="OrthoDB" id="3946796at2759"/>
<feature type="compositionally biased region" description="Basic residues" evidence="1">
    <location>
        <begin position="85"/>
        <end position="95"/>
    </location>
</feature>
<proteinExistence type="predicted"/>
<evidence type="ECO:0000313" key="2">
    <source>
        <dbReference type="EMBL" id="KAF1810255.1"/>
    </source>
</evidence>
<reference evidence="4" key="2">
    <citation type="submission" date="2020-04" db="EMBL/GenBank/DDBJ databases">
        <authorList>
            <consortium name="NCBI Genome Project"/>
        </authorList>
    </citation>
    <scope>NUCLEOTIDE SEQUENCE</scope>
    <source>
        <strain evidence="4">CBS 781.70</strain>
    </source>
</reference>
<evidence type="ECO:0000313" key="4">
    <source>
        <dbReference type="RefSeq" id="XP_033531886.1"/>
    </source>
</evidence>
<feature type="region of interest" description="Disordered" evidence="1">
    <location>
        <begin position="69"/>
        <end position="194"/>
    </location>
</feature>
<feature type="region of interest" description="Disordered" evidence="1">
    <location>
        <begin position="1"/>
        <end position="54"/>
    </location>
</feature>
<dbReference type="EMBL" id="ML975167">
    <property type="protein sequence ID" value="KAF1810255.1"/>
    <property type="molecule type" value="Genomic_DNA"/>
</dbReference>
<feature type="compositionally biased region" description="Polar residues" evidence="1">
    <location>
        <begin position="32"/>
        <end position="42"/>
    </location>
</feature>
<organism evidence="2">
    <name type="scientific">Eremomyces bilateralis CBS 781.70</name>
    <dbReference type="NCBI Taxonomy" id="1392243"/>
    <lineage>
        <taxon>Eukaryota</taxon>
        <taxon>Fungi</taxon>
        <taxon>Dikarya</taxon>
        <taxon>Ascomycota</taxon>
        <taxon>Pezizomycotina</taxon>
        <taxon>Dothideomycetes</taxon>
        <taxon>Dothideomycetes incertae sedis</taxon>
        <taxon>Eremomycetales</taxon>
        <taxon>Eremomycetaceae</taxon>
        <taxon>Eremomyces</taxon>
    </lineage>
</organism>
<reference evidence="4" key="3">
    <citation type="submission" date="2025-04" db="UniProtKB">
        <authorList>
            <consortium name="RefSeq"/>
        </authorList>
    </citation>
    <scope>IDENTIFICATION</scope>
    <source>
        <strain evidence="4">CBS 781.70</strain>
    </source>
</reference>